<reference evidence="1 2" key="1">
    <citation type="submission" date="2019-02" db="EMBL/GenBank/DDBJ databases">
        <authorList>
            <person name="Li S.-H."/>
        </authorList>
    </citation>
    <scope>NUCLEOTIDE SEQUENCE [LARGE SCALE GENOMIC DNA]</scope>
    <source>
        <strain evidence="1 2">IMCC14385</strain>
    </source>
</reference>
<dbReference type="SUPFAM" id="SSF53756">
    <property type="entry name" value="UDP-Glycosyltransferase/glycogen phosphorylase"/>
    <property type="match status" value="1"/>
</dbReference>
<keyword evidence="1" id="KW-0808">Transferase</keyword>
<gene>
    <name evidence="1" type="ORF">EY643_01395</name>
</gene>
<dbReference type="GO" id="GO:0016757">
    <property type="term" value="F:glycosyltransferase activity"/>
    <property type="evidence" value="ECO:0007669"/>
    <property type="project" value="TreeGrafter"/>
</dbReference>
<dbReference type="Pfam" id="PF13692">
    <property type="entry name" value="Glyco_trans_1_4"/>
    <property type="match status" value="1"/>
</dbReference>
<sequence>MKILYVLAEPTLGGGVKVVFQHADLLSKLGHSVHILGNGDRPDWVAAHVGYSNLMKGCLGIPVQDLVIATYWTTVKFAEQLMLGPVVHFCQGYEGGLVHMEGHLQEIYSAYSRPSPVLVVSPHLGDLMKSQFKRPSFLTPPSIDLNFKPRLRFFPQERPIVLVHGIYEAESKNVKTALRAMQILREDGFDFTLWRISTFPLSREETCIIRPDRYMQNCPPETVAQLTRKVDIALCPCNESEGFGLPLLEAMQSQVPVVAADTPASRFVTQGMLELVQTYDAQAYAQQVKLALSQPVTWRKLRKVGARAARRFSPENIARELDVAIQNAHQLVR</sequence>
<keyword evidence="2" id="KW-1185">Reference proteome</keyword>
<name>A0A5P9NF71_9GAMM</name>
<dbReference type="EMBL" id="CP036422">
    <property type="protein sequence ID" value="QFU74412.1"/>
    <property type="molecule type" value="Genomic_DNA"/>
</dbReference>
<organism evidence="1 2">
    <name type="scientific">Halioglobus maricola</name>
    <dbReference type="NCBI Taxonomy" id="2601894"/>
    <lineage>
        <taxon>Bacteria</taxon>
        <taxon>Pseudomonadati</taxon>
        <taxon>Pseudomonadota</taxon>
        <taxon>Gammaproteobacteria</taxon>
        <taxon>Cellvibrionales</taxon>
        <taxon>Halieaceae</taxon>
        <taxon>Halioglobus</taxon>
    </lineage>
</organism>
<dbReference type="PANTHER" id="PTHR45947:SF3">
    <property type="entry name" value="SULFOQUINOVOSYL TRANSFERASE SQD2"/>
    <property type="match status" value="1"/>
</dbReference>
<dbReference type="InterPro" id="IPR050194">
    <property type="entry name" value="Glycosyltransferase_grp1"/>
</dbReference>
<evidence type="ECO:0000313" key="2">
    <source>
        <dbReference type="Proteomes" id="UP000326287"/>
    </source>
</evidence>
<dbReference type="RefSeq" id="WP_152660524.1">
    <property type="nucleotide sequence ID" value="NZ_CP036422.1"/>
</dbReference>
<evidence type="ECO:0000313" key="1">
    <source>
        <dbReference type="EMBL" id="QFU74412.1"/>
    </source>
</evidence>
<dbReference type="PANTHER" id="PTHR45947">
    <property type="entry name" value="SULFOQUINOVOSYL TRANSFERASE SQD2"/>
    <property type="match status" value="1"/>
</dbReference>
<dbReference type="AlphaFoldDB" id="A0A5P9NF71"/>
<dbReference type="CDD" id="cd03801">
    <property type="entry name" value="GT4_PimA-like"/>
    <property type="match status" value="1"/>
</dbReference>
<accession>A0A5P9NF71</accession>
<dbReference type="Gene3D" id="3.40.50.11090">
    <property type="match status" value="1"/>
</dbReference>
<dbReference type="OrthoDB" id="9055506at2"/>
<dbReference type="Proteomes" id="UP000326287">
    <property type="component" value="Chromosome"/>
</dbReference>
<dbReference type="KEGG" id="halc:EY643_01395"/>
<dbReference type="Gene3D" id="3.40.50.2000">
    <property type="entry name" value="Glycogen Phosphorylase B"/>
    <property type="match status" value="1"/>
</dbReference>
<protein>
    <submittedName>
        <fullName evidence="1">Glycosyltransferase</fullName>
    </submittedName>
</protein>
<proteinExistence type="predicted"/>